<evidence type="ECO:0000313" key="2">
    <source>
        <dbReference type="EMBL" id="GEU66144.1"/>
    </source>
</evidence>
<feature type="region of interest" description="Disordered" evidence="1">
    <location>
        <begin position="427"/>
        <end position="464"/>
    </location>
</feature>
<accession>A0A6L2M0S6</accession>
<proteinExistence type="predicted"/>
<feature type="compositionally biased region" description="Polar residues" evidence="1">
    <location>
        <begin position="427"/>
        <end position="439"/>
    </location>
</feature>
<reference evidence="2" key="1">
    <citation type="journal article" date="2019" name="Sci. Rep.">
        <title>Draft genome of Tanacetum cinerariifolium, the natural source of mosquito coil.</title>
        <authorList>
            <person name="Yamashiro T."/>
            <person name="Shiraishi A."/>
            <person name="Satake H."/>
            <person name="Nakayama K."/>
        </authorList>
    </citation>
    <scope>NUCLEOTIDE SEQUENCE</scope>
</reference>
<sequence>MAAVNDVPQLVDKKGGSYAAIAPKLEPGKFNKWKKQILCYLAGMEPYYLKCIKDNPFQPKTTDGDAKPKSQWTPDERRVDFQENCDDEVDERSSEEYLRDLDVDYRERSLLANSKRFIKKETSQVKKQMKILNVTNVATKKDYKAEYKKMKAKLVLLEESPSSPQNPKTFQPKSKTLVVEILDWDEEEVSDDEKVNQVKVLMAFADDELTVRKSHARNGEWVDITIRKLRWPPRITLGRLLPHARGLGFKTRCGGFPSGAKKEWGLSPKAKVRVFHTAQLDVTFKRLNPDSKIPNFNTIKILAPEIQAVNESFETLNTPESSKDFEAGFLTPLPLMKNLQGASLSSKVMPLTFQPHSSKKIPGLGIMKHTKPETQDSSNKSVLGTVTVSEIKQITPLVPTKVKDTKQESNLNELTKLVQMLIDEKVNSNQETQESTSKIQKTESSKLVVSSKMSQDSKHKVQNTGLSKSLKPKSIHKPQLKCELCHYTNHSTDDCYRTLYYMICKREDHRTSDHESILPLLKEVKAIRLSLISPDLAGKPVNETSYRGMIGSLMYLTATRPGIQFSISMCKVLVQSKGITSNSCEKNTQHSVAMSSAEAEYVVADGCCASILWMKSQLSNYDIHYKMVPYFVTTPMPLQYPTIQYFTQEPSILILDIISFGITFIKEILNYTPSSLSIS</sequence>
<dbReference type="PANTHER" id="PTHR11439">
    <property type="entry name" value="GAG-POL-RELATED RETROTRANSPOSON"/>
    <property type="match status" value="1"/>
</dbReference>
<dbReference type="AlphaFoldDB" id="A0A6L2M0S6"/>
<comment type="caution">
    <text evidence="2">The sequence shown here is derived from an EMBL/GenBank/DDBJ whole genome shotgun (WGS) entry which is preliminary data.</text>
</comment>
<dbReference type="PANTHER" id="PTHR11439:SF483">
    <property type="entry name" value="PEPTIDE SYNTHASE GLIP-LIKE, PUTATIVE (AFU_ORTHOLOGUE AFUA_3G12920)-RELATED"/>
    <property type="match status" value="1"/>
</dbReference>
<gene>
    <name evidence="2" type="ORF">Tci_038122</name>
</gene>
<organism evidence="2">
    <name type="scientific">Tanacetum cinerariifolium</name>
    <name type="common">Dalmatian daisy</name>
    <name type="synonym">Chrysanthemum cinerariifolium</name>
    <dbReference type="NCBI Taxonomy" id="118510"/>
    <lineage>
        <taxon>Eukaryota</taxon>
        <taxon>Viridiplantae</taxon>
        <taxon>Streptophyta</taxon>
        <taxon>Embryophyta</taxon>
        <taxon>Tracheophyta</taxon>
        <taxon>Spermatophyta</taxon>
        <taxon>Magnoliopsida</taxon>
        <taxon>eudicotyledons</taxon>
        <taxon>Gunneridae</taxon>
        <taxon>Pentapetalae</taxon>
        <taxon>asterids</taxon>
        <taxon>campanulids</taxon>
        <taxon>Asterales</taxon>
        <taxon>Asteraceae</taxon>
        <taxon>Asteroideae</taxon>
        <taxon>Anthemideae</taxon>
        <taxon>Anthemidinae</taxon>
        <taxon>Tanacetum</taxon>
    </lineage>
</organism>
<evidence type="ECO:0000256" key="1">
    <source>
        <dbReference type="SAM" id="MobiDB-lite"/>
    </source>
</evidence>
<feature type="compositionally biased region" description="Polar residues" evidence="1">
    <location>
        <begin position="445"/>
        <end position="454"/>
    </location>
</feature>
<dbReference type="EMBL" id="BKCJ010005331">
    <property type="protein sequence ID" value="GEU66144.1"/>
    <property type="molecule type" value="Genomic_DNA"/>
</dbReference>
<evidence type="ECO:0008006" key="3">
    <source>
        <dbReference type="Google" id="ProtNLM"/>
    </source>
</evidence>
<protein>
    <recommendedName>
        <fullName evidence="3">Retrovirus-related Pol polyprotein from transposon TNT 1-94</fullName>
    </recommendedName>
</protein>
<name>A0A6L2M0S6_TANCI</name>